<proteinExistence type="predicted"/>
<keyword evidence="3" id="KW-1185">Reference proteome</keyword>
<protein>
    <submittedName>
        <fullName evidence="2">Uncharacterized protein</fullName>
    </submittedName>
</protein>
<reference evidence="2 3" key="1">
    <citation type="submission" date="2024-04" db="EMBL/GenBank/DDBJ databases">
        <authorList>
            <person name="Fracassetti M."/>
        </authorList>
    </citation>
    <scope>NUCLEOTIDE SEQUENCE [LARGE SCALE GENOMIC DNA]</scope>
</reference>
<gene>
    <name evidence="2" type="ORF">LTRI10_LOCUS14180</name>
</gene>
<evidence type="ECO:0000256" key="1">
    <source>
        <dbReference type="SAM" id="MobiDB-lite"/>
    </source>
</evidence>
<evidence type="ECO:0000313" key="3">
    <source>
        <dbReference type="Proteomes" id="UP001497516"/>
    </source>
</evidence>
<organism evidence="2 3">
    <name type="scientific">Linum trigynum</name>
    <dbReference type="NCBI Taxonomy" id="586398"/>
    <lineage>
        <taxon>Eukaryota</taxon>
        <taxon>Viridiplantae</taxon>
        <taxon>Streptophyta</taxon>
        <taxon>Embryophyta</taxon>
        <taxon>Tracheophyta</taxon>
        <taxon>Spermatophyta</taxon>
        <taxon>Magnoliopsida</taxon>
        <taxon>eudicotyledons</taxon>
        <taxon>Gunneridae</taxon>
        <taxon>Pentapetalae</taxon>
        <taxon>rosids</taxon>
        <taxon>fabids</taxon>
        <taxon>Malpighiales</taxon>
        <taxon>Linaceae</taxon>
        <taxon>Linum</taxon>
    </lineage>
</organism>
<dbReference type="EMBL" id="OZ034815">
    <property type="protein sequence ID" value="CAL1372157.1"/>
    <property type="molecule type" value="Genomic_DNA"/>
</dbReference>
<accession>A0AAV2DFU9</accession>
<feature type="compositionally biased region" description="Low complexity" evidence="1">
    <location>
        <begin position="96"/>
        <end position="110"/>
    </location>
</feature>
<dbReference type="Proteomes" id="UP001497516">
    <property type="component" value="Chromosome 2"/>
</dbReference>
<sequence>MLPTDSSPIFPIDSSSTVGLLPKSYPIIGSTLDIATNKERRVRWTSDIVRTSPTATFALHRSLSSTRIFTANPANVQHILNSPTIRRASTSEPLCSTSSAAGSSTASYDN</sequence>
<dbReference type="AlphaFoldDB" id="A0AAV2DFU9"/>
<evidence type="ECO:0000313" key="2">
    <source>
        <dbReference type="EMBL" id="CAL1372157.1"/>
    </source>
</evidence>
<name>A0AAV2DFU9_9ROSI</name>
<feature type="region of interest" description="Disordered" evidence="1">
    <location>
        <begin position="87"/>
        <end position="110"/>
    </location>
</feature>